<dbReference type="Proteomes" id="UP000620550">
    <property type="component" value="Unassembled WGS sequence"/>
</dbReference>
<dbReference type="EMBL" id="BNAF01000002">
    <property type="protein sequence ID" value="GHE23779.1"/>
    <property type="molecule type" value="Genomic_DNA"/>
</dbReference>
<proteinExistence type="predicted"/>
<dbReference type="RefSeq" id="WP_189625274.1">
    <property type="nucleotide sequence ID" value="NZ_BNAF01000002.1"/>
</dbReference>
<organism evidence="2 3">
    <name type="scientific">Sphingobacterium griseoflavum</name>
    <dbReference type="NCBI Taxonomy" id="1474952"/>
    <lineage>
        <taxon>Bacteria</taxon>
        <taxon>Pseudomonadati</taxon>
        <taxon>Bacteroidota</taxon>
        <taxon>Sphingobacteriia</taxon>
        <taxon>Sphingobacteriales</taxon>
        <taxon>Sphingobacteriaceae</taxon>
        <taxon>Sphingobacterium</taxon>
    </lineage>
</organism>
<gene>
    <name evidence="2" type="ORF">GCM10017764_07470</name>
</gene>
<protein>
    <submittedName>
        <fullName evidence="2">Uncharacterized protein</fullName>
    </submittedName>
</protein>
<sequence length="306" mass="35191">MRLYFFFLLFVLSSPVFSQKVEDIQSLTVLLAKGLPDTLQLNHHEQTQFTLSAEGVPMFKFEHALNNYVIASLLANNHLFTHGKCYGLYLFVDPITSRRMLNLSEESCEKLFVTSFVNVTVERGFHAFGDSLLKDWSAVIHNTDLFSNGQPKQVDIFVNKSGVATFVGDSLLVQHLHAALKPSWRPGIYYGAPVNNVQTLHVFSLNSLEKDFIQYGKLAFVLSERFDDKFLKFDWNWLGEIDQNKHTAVSFLYDPARGRITEPVIHTDKYGNAKRMINWINANYELIAGDFFSKFSWPSRYLFYTD</sequence>
<feature type="chain" id="PRO_5046303352" evidence="1">
    <location>
        <begin position="19"/>
        <end position="306"/>
    </location>
</feature>
<comment type="caution">
    <text evidence="2">The sequence shown here is derived from an EMBL/GenBank/DDBJ whole genome shotgun (WGS) entry which is preliminary data.</text>
</comment>
<feature type="signal peptide" evidence="1">
    <location>
        <begin position="1"/>
        <end position="18"/>
    </location>
</feature>
<accession>A0ABQ3HSG1</accession>
<keyword evidence="1" id="KW-0732">Signal</keyword>
<evidence type="ECO:0000256" key="1">
    <source>
        <dbReference type="SAM" id="SignalP"/>
    </source>
</evidence>
<evidence type="ECO:0000313" key="3">
    <source>
        <dbReference type="Proteomes" id="UP000620550"/>
    </source>
</evidence>
<name>A0ABQ3HSG1_9SPHI</name>
<keyword evidence="3" id="KW-1185">Reference proteome</keyword>
<reference evidence="3" key="1">
    <citation type="journal article" date="2019" name="Int. J. Syst. Evol. Microbiol.">
        <title>The Global Catalogue of Microorganisms (GCM) 10K type strain sequencing project: providing services to taxonomists for standard genome sequencing and annotation.</title>
        <authorList>
            <consortium name="The Broad Institute Genomics Platform"/>
            <consortium name="The Broad Institute Genome Sequencing Center for Infectious Disease"/>
            <person name="Wu L."/>
            <person name="Ma J."/>
        </authorList>
    </citation>
    <scope>NUCLEOTIDE SEQUENCE [LARGE SCALE GENOMIC DNA]</scope>
    <source>
        <strain evidence="3">CGMCC 1.12966</strain>
    </source>
</reference>
<evidence type="ECO:0000313" key="2">
    <source>
        <dbReference type="EMBL" id="GHE23779.1"/>
    </source>
</evidence>